<comment type="caution">
    <text evidence="3">The sequence shown here is derived from an EMBL/GenBank/DDBJ whole genome shotgun (WGS) entry which is preliminary data.</text>
</comment>
<dbReference type="AlphaFoldDB" id="A0AAD8X126"/>
<organism evidence="3 4">
    <name type="scientific">Lolium multiflorum</name>
    <name type="common">Italian ryegrass</name>
    <name type="synonym">Lolium perenne subsp. multiflorum</name>
    <dbReference type="NCBI Taxonomy" id="4521"/>
    <lineage>
        <taxon>Eukaryota</taxon>
        <taxon>Viridiplantae</taxon>
        <taxon>Streptophyta</taxon>
        <taxon>Embryophyta</taxon>
        <taxon>Tracheophyta</taxon>
        <taxon>Spermatophyta</taxon>
        <taxon>Magnoliopsida</taxon>
        <taxon>Liliopsida</taxon>
        <taxon>Poales</taxon>
        <taxon>Poaceae</taxon>
        <taxon>BOP clade</taxon>
        <taxon>Pooideae</taxon>
        <taxon>Poodae</taxon>
        <taxon>Poeae</taxon>
        <taxon>Poeae Chloroplast Group 2 (Poeae type)</taxon>
        <taxon>Loliodinae</taxon>
        <taxon>Loliinae</taxon>
        <taxon>Lolium</taxon>
    </lineage>
</organism>
<feature type="domain" description="F-box" evidence="2">
    <location>
        <begin position="34"/>
        <end position="82"/>
    </location>
</feature>
<feature type="region of interest" description="Disordered" evidence="1">
    <location>
        <begin position="215"/>
        <end position="234"/>
    </location>
</feature>
<dbReference type="InterPro" id="IPR032675">
    <property type="entry name" value="LRR_dom_sf"/>
</dbReference>
<evidence type="ECO:0000313" key="3">
    <source>
        <dbReference type="EMBL" id="KAK1692536.1"/>
    </source>
</evidence>
<dbReference type="PANTHER" id="PTHR38926">
    <property type="entry name" value="F-BOX DOMAIN CONTAINING PROTEIN, EXPRESSED"/>
    <property type="match status" value="1"/>
</dbReference>
<evidence type="ECO:0000259" key="2">
    <source>
        <dbReference type="PROSITE" id="PS50181"/>
    </source>
</evidence>
<evidence type="ECO:0000256" key="1">
    <source>
        <dbReference type="SAM" id="MobiDB-lite"/>
    </source>
</evidence>
<dbReference type="InterPro" id="IPR001810">
    <property type="entry name" value="F-box_dom"/>
</dbReference>
<dbReference type="EMBL" id="JAUUTY010000001">
    <property type="protein sequence ID" value="KAK1692536.1"/>
    <property type="molecule type" value="Genomic_DNA"/>
</dbReference>
<dbReference type="PROSITE" id="PS50181">
    <property type="entry name" value="FBOX"/>
    <property type="match status" value="1"/>
</dbReference>
<evidence type="ECO:0000313" key="4">
    <source>
        <dbReference type="Proteomes" id="UP001231189"/>
    </source>
</evidence>
<protein>
    <recommendedName>
        <fullName evidence="2">F-box domain-containing protein</fullName>
    </recommendedName>
</protein>
<reference evidence="3" key="1">
    <citation type="submission" date="2023-07" db="EMBL/GenBank/DDBJ databases">
        <title>A chromosome-level genome assembly of Lolium multiflorum.</title>
        <authorList>
            <person name="Chen Y."/>
            <person name="Copetti D."/>
            <person name="Kolliker R."/>
            <person name="Studer B."/>
        </authorList>
    </citation>
    <scope>NUCLEOTIDE SEQUENCE</scope>
    <source>
        <strain evidence="3">02402/16</strain>
        <tissue evidence="3">Leaf</tissue>
    </source>
</reference>
<sequence>MDTKKRKRKTLTYATAPSSWRRRREDHVTSPDEWRDWASLPRDVLWIILSKLPQIDMLRAAGLVCSPWPRLALEEPQMWRHIDLREGDLWDWRERPRPPAGWKAMARAAVELSAGRCESFTGHVDADVLVNLANRHVHNQLNRAPLLKDLFVAGWPYIDDGELITGIIKKLPLLQRLTLWGGIFQKKLLLALLDHFPALSCSMSLALTPRLLSGTSVSQRGSGAAPSKTSDSRS</sequence>
<name>A0AAD8X126_LOLMU</name>
<dbReference type="Gene3D" id="3.80.10.10">
    <property type="entry name" value="Ribonuclease Inhibitor"/>
    <property type="match status" value="1"/>
</dbReference>
<dbReference type="InterPro" id="IPR036047">
    <property type="entry name" value="F-box-like_dom_sf"/>
</dbReference>
<keyword evidence="4" id="KW-1185">Reference proteome</keyword>
<dbReference type="Proteomes" id="UP001231189">
    <property type="component" value="Unassembled WGS sequence"/>
</dbReference>
<proteinExistence type="predicted"/>
<gene>
    <name evidence="3" type="ORF">QYE76_009233</name>
</gene>
<accession>A0AAD8X126</accession>
<dbReference type="SUPFAM" id="SSF81383">
    <property type="entry name" value="F-box domain"/>
    <property type="match status" value="1"/>
</dbReference>
<dbReference type="PANTHER" id="PTHR38926:SF69">
    <property type="entry name" value="F-BOX DOMAIN-CONTAINING PROTEIN"/>
    <property type="match status" value="1"/>
</dbReference>
<dbReference type="Pfam" id="PF12937">
    <property type="entry name" value="F-box-like"/>
    <property type="match status" value="1"/>
</dbReference>